<dbReference type="PANTHER" id="PTHR30136">
    <property type="entry name" value="HELIX-TURN-HELIX TRANSCRIPTIONAL REGULATOR, ICLR FAMILY"/>
    <property type="match status" value="1"/>
</dbReference>
<evidence type="ECO:0000313" key="5">
    <source>
        <dbReference type="Proteomes" id="UP000326725"/>
    </source>
</evidence>
<evidence type="ECO:0000259" key="3">
    <source>
        <dbReference type="PROSITE" id="PS51077"/>
    </source>
</evidence>
<evidence type="ECO:0000256" key="1">
    <source>
        <dbReference type="ARBA" id="ARBA00023015"/>
    </source>
</evidence>
<dbReference type="Proteomes" id="UP000326725">
    <property type="component" value="Unassembled WGS sequence"/>
</dbReference>
<dbReference type="AlphaFoldDB" id="A0A5K1I4Z9"/>
<dbReference type="PANTHER" id="PTHR30136:SF39">
    <property type="entry name" value="TRANSCRIPTIONAL REGULATORY PROTEIN"/>
    <property type="match status" value="1"/>
</dbReference>
<keyword evidence="1" id="KW-0805">Transcription regulation</keyword>
<protein>
    <submittedName>
        <fullName evidence="4">DNA-binding transcriptional activator MhpR</fullName>
    </submittedName>
</protein>
<evidence type="ECO:0000256" key="2">
    <source>
        <dbReference type="ARBA" id="ARBA00023163"/>
    </source>
</evidence>
<dbReference type="GO" id="GO:0045892">
    <property type="term" value="P:negative regulation of DNA-templated transcription"/>
    <property type="evidence" value="ECO:0007669"/>
    <property type="project" value="TreeGrafter"/>
</dbReference>
<dbReference type="SMART" id="SM00346">
    <property type="entry name" value="HTH_ICLR"/>
    <property type="match status" value="1"/>
</dbReference>
<evidence type="ECO:0000313" key="4">
    <source>
        <dbReference type="EMBL" id="VVZ96566.1"/>
    </source>
</evidence>
<organism evidence="4 5">
    <name type="scientific">Halomonas lysinitropha</name>
    <dbReference type="NCBI Taxonomy" id="2607506"/>
    <lineage>
        <taxon>Bacteria</taxon>
        <taxon>Pseudomonadati</taxon>
        <taxon>Pseudomonadota</taxon>
        <taxon>Gammaproteobacteria</taxon>
        <taxon>Oceanospirillales</taxon>
        <taxon>Halomonadaceae</taxon>
        <taxon>Halomonas</taxon>
    </lineage>
</organism>
<keyword evidence="4" id="KW-0238">DNA-binding</keyword>
<feature type="domain" description="HTH iclR-type" evidence="3">
    <location>
        <begin position="6"/>
        <end position="67"/>
    </location>
</feature>
<dbReference type="Gene3D" id="1.10.10.10">
    <property type="entry name" value="Winged helix-like DNA-binding domain superfamily/Winged helix DNA-binding domain"/>
    <property type="match status" value="1"/>
</dbReference>
<accession>A0A5K1I4Z9</accession>
<dbReference type="Pfam" id="PF09339">
    <property type="entry name" value="HTH_IclR"/>
    <property type="match status" value="1"/>
</dbReference>
<dbReference type="GO" id="GO:0003700">
    <property type="term" value="F:DNA-binding transcription factor activity"/>
    <property type="evidence" value="ECO:0007669"/>
    <property type="project" value="TreeGrafter"/>
</dbReference>
<keyword evidence="5" id="KW-1185">Reference proteome</keyword>
<sequence>MAQDRVEAVERALSVLEAFDSDQQAFSLAELAQATGFYKSTLLRLLGSLVRFDYVRRDEAGLWHLGESPRRLARRQDPDQLLASRVQPLLDRLAAKIGETASLLERSGDSVECRLVALPAAALRHDLRPGMTWAPAIDNAPCPALPGGCMVSHPLPEIPGAPRRWLALSGPEGRLTVADATLALAEAGADLKTPRGNTGEELTP</sequence>
<reference evidence="4 5" key="1">
    <citation type="submission" date="2019-09" db="EMBL/GenBank/DDBJ databases">
        <authorList>
            <person name="Criscuolo A."/>
        </authorList>
    </citation>
    <scope>NUCLEOTIDE SEQUENCE [LARGE SCALE GENOMIC DNA]</scope>
    <source>
        <strain evidence="5">3(2)</strain>
    </source>
</reference>
<gene>
    <name evidence="4" type="ORF">HALO32_02667</name>
</gene>
<proteinExistence type="predicted"/>
<dbReference type="InterPro" id="IPR005471">
    <property type="entry name" value="Tscrpt_reg_IclR_N"/>
</dbReference>
<dbReference type="EMBL" id="CABVOU010000039">
    <property type="protein sequence ID" value="VVZ96566.1"/>
    <property type="molecule type" value="Genomic_DNA"/>
</dbReference>
<dbReference type="RefSeq" id="WP_151444364.1">
    <property type="nucleotide sequence ID" value="NZ_CABVOU010000039.1"/>
</dbReference>
<keyword evidence="2" id="KW-0804">Transcription</keyword>
<dbReference type="InterPro" id="IPR036388">
    <property type="entry name" value="WH-like_DNA-bd_sf"/>
</dbReference>
<dbReference type="SUPFAM" id="SSF55781">
    <property type="entry name" value="GAF domain-like"/>
    <property type="match status" value="1"/>
</dbReference>
<dbReference type="InterPro" id="IPR036390">
    <property type="entry name" value="WH_DNA-bd_sf"/>
</dbReference>
<name>A0A5K1I4Z9_9GAMM</name>
<dbReference type="PROSITE" id="PS51077">
    <property type="entry name" value="HTH_ICLR"/>
    <property type="match status" value="1"/>
</dbReference>
<dbReference type="InterPro" id="IPR050707">
    <property type="entry name" value="HTH_MetabolicPath_Reg"/>
</dbReference>
<dbReference type="InterPro" id="IPR029016">
    <property type="entry name" value="GAF-like_dom_sf"/>
</dbReference>
<dbReference type="Gene3D" id="3.30.450.40">
    <property type="match status" value="1"/>
</dbReference>
<dbReference type="GO" id="GO:0003677">
    <property type="term" value="F:DNA binding"/>
    <property type="evidence" value="ECO:0007669"/>
    <property type="project" value="UniProtKB-KW"/>
</dbReference>
<dbReference type="SUPFAM" id="SSF46785">
    <property type="entry name" value="Winged helix' DNA-binding domain"/>
    <property type="match status" value="1"/>
</dbReference>